<dbReference type="GO" id="GO:0005886">
    <property type="term" value="C:plasma membrane"/>
    <property type="evidence" value="ECO:0007669"/>
    <property type="project" value="InterPro"/>
</dbReference>
<protein>
    <recommendedName>
        <fullName evidence="4">Pali-domain-containing protein</fullName>
    </recommendedName>
</protein>
<feature type="transmembrane region" description="Helical" evidence="1">
    <location>
        <begin position="158"/>
        <end position="181"/>
    </location>
</feature>
<gene>
    <name evidence="2" type="ORF">PLICRDRAFT_45184</name>
</gene>
<dbReference type="OrthoDB" id="2589196at2759"/>
<accession>A0A0C9SRV7</accession>
<keyword evidence="1" id="KW-1133">Transmembrane helix</keyword>
<dbReference type="Pfam" id="PF06687">
    <property type="entry name" value="SUR7"/>
    <property type="match status" value="1"/>
</dbReference>
<dbReference type="InterPro" id="IPR051380">
    <property type="entry name" value="pH-response_reg_palI/RIM9"/>
</dbReference>
<feature type="transmembrane region" description="Helical" evidence="1">
    <location>
        <begin position="12"/>
        <end position="38"/>
    </location>
</feature>
<evidence type="ECO:0000313" key="3">
    <source>
        <dbReference type="Proteomes" id="UP000053263"/>
    </source>
</evidence>
<name>A0A0C9SRV7_PLICR</name>
<dbReference type="Proteomes" id="UP000053263">
    <property type="component" value="Unassembled WGS sequence"/>
</dbReference>
<sequence>MVYNHPVFPTFVLTFGAFALLTLTTFSVPMISSFYFLYASEAGGVRFGAWGWCLDSDGTCSSPLRLEYEWDPQVVKQLIPAHIFYPISVVLTFFGVVSLLPLLCGRKLAVHQYGLFSVLALLSFLSSFIAFIFTIAVWGTARTRFRQAGYDASFGPLLWMSVAATAALLLVCINSGCGTAVSCGRRKRPGEPPAESNRY</sequence>
<proteinExistence type="predicted"/>
<evidence type="ECO:0000256" key="1">
    <source>
        <dbReference type="SAM" id="Phobius"/>
    </source>
</evidence>
<organism evidence="2 3">
    <name type="scientific">Plicaturopsis crispa FD-325 SS-3</name>
    <dbReference type="NCBI Taxonomy" id="944288"/>
    <lineage>
        <taxon>Eukaryota</taxon>
        <taxon>Fungi</taxon>
        <taxon>Dikarya</taxon>
        <taxon>Basidiomycota</taxon>
        <taxon>Agaricomycotina</taxon>
        <taxon>Agaricomycetes</taxon>
        <taxon>Agaricomycetidae</taxon>
        <taxon>Amylocorticiales</taxon>
        <taxon>Amylocorticiaceae</taxon>
        <taxon>Plicatura</taxon>
        <taxon>Plicaturopsis crispa</taxon>
    </lineage>
</organism>
<dbReference type="InterPro" id="IPR009571">
    <property type="entry name" value="SUR7/Rim9-like_fungi"/>
</dbReference>
<keyword evidence="1" id="KW-0472">Membrane</keyword>
<evidence type="ECO:0000313" key="2">
    <source>
        <dbReference type="EMBL" id="KII85072.1"/>
    </source>
</evidence>
<dbReference type="PANTHER" id="PTHR28013:SF4">
    <property type="entry name" value="MARVEL DOMAIN-CONTAINING PROTEIN"/>
    <property type="match status" value="1"/>
</dbReference>
<feature type="transmembrane region" description="Helical" evidence="1">
    <location>
        <begin position="83"/>
        <end position="103"/>
    </location>
</feature>
<dbReference type="HOGENOM" id="CLU_111210_0_0_1"/>
<keyword evidence="3" id="KW-1185">Reference proteome</keyword>
<dbReference type="EMBL" id="KN832568">
    <property type="protein sequence ID" value="KII85072.1"/>
    <property type="molecule type" value="Genomic_DNA"/>
</dbReference>
<keyword evidence="1" id="KW-0812">Transmembrane</keyword>
<dbReference type="AlphaFoldDB" id="A0A0C9SRV7"/>
<feature type="transmembrane region" description="Helical" evidence="1">
    <location>
        <begin position="115"/>
        <end position="138"/>
    </location>
</feature>
<reference evidence="2 3" key="1">
    <citation type="submission" date="2014-06" db="EMBL/GenBank/DDBJ databases">
        <title>Evolutionary Origins and Diversification of the Mycorrhizal Mutualists.</title>
        <authorList>
            <consortium name="DOE Joint Genome Institute"/>
            <consortium name="Mycorrhizal Genomics Consortium"/>
            <person name="Kohler A."/>
            <person name="Kuo A."/>
            <person name="Nagy L.G."/>
            <person name="Floudas D."/>
            <person name="Copeland A."/>
            <person name="Barry K.W."/>
            <person name="Cichocki N."/>
            <person name="Veneault-Fourrey C."/>
            <person name="LaButti K."/>
            <person name="Lindquist E.A."/>
            <person name="Lipzen A."/>
            <person name="Lundell T."/>
            <person name="Morin E."/>
            <person name="Murat C."/>
            <person name="Riley R."/>
            <person name="Ohm R."/>
            <person name="Sun H."/>
            <person name="Tunlid A."/>
            <person name="Henrissat B."/>
            <person name="Grigoriev I.V."/>
            <person name="Hibbett D.S."/>
            <person name="Martin F."/>
        </authorList>
    </citation>
    <scope>NUCLEOTIDE SEQUENCE [LARGE SCALE GENOMIC DNA]</scope>
    <source>
        <strain evidence="2 3">FD-325 SS-3</strain>
    </source>
</reference>
<dbReference type="GO" id="GO:0035838">
    <property type="term" value="C:growing cell tip"/>
    <property type="evidence" value="ECO:0007669"/>
    <property type="project" value="TreeGrafter"/>
</dbReference>
<dbReference type="GO" id="GO:0032153">
    <property type="term" value="C:cell division site"/>
    <property type="evidence" value="ECO:0007669"/>
    <property type="project" value="TreeGrafter"/>
</dbReference>
<evidence type="ECO:0008006" key="4">
    <source>
        <dbReference type="Google" id="ProtNLM"/>
    </source>
</evidence>
<dbReference type="PANTHER" id="PTHR28013">
    <property type="entry name" value="PROTEIN DCV1-RELATED"/>
    <property type="match status" value="1"/>
</dbReference>